<keyword evidence="3" id="KW-1185">Reference proteome</keyword>
<accession>A0ABQ4JI05</accession>
<gene>
    <name evidence="2" type="ORF">Vqi01_42760</name>
</gene>
<sequence length="167" mass="17414">MSAVEVHVLVVGGPGRRVDHRGQRHTHREDRNRGPGVSRNAPENRAHLSGPTITPDSTAWLNSGLGLSAPIPGADAGSLWAQDGSLFAIAWPAKQTGTEIGPILRIAPLVNNQVIFSQAGCWDTTGLPSQPFTGKLAEIPGSDSYARASGGGFHAVPLTTVEQLATG</sequence>
<dbReference type="EMBL" id="BOPC01000062">
    <property type="protein sequence ID" value="GIJ29114.1"/>
    <property type="molecule type" value="Genomic_DNA"/>
</dbReference>
<evidence type="ECO:0000313" key="3">
    <source>
        <dbReference type="Proteomes" id="UP000653076"/>
    </source>
</evidence>
<organism evidence="2 3">
    <name type="scientific">Micromonospora qiuiae</name>
    <dbReference type="NCBI Taxonomy" id="502268"/>
    <lineage>
        <taxon>Bacteria</taxon>
        <taxon>Bacillati</taxon>
        <taxon>Actinomycetota</taxon>
        <taxon>Actinomycetes</taxon>
        <taxon>Micromonosporales</taxon>
        <taxon>Micromonosporaceae</taxon>
        <taxon>Micromonospora</taxon>
    </lineage>
</organism>
<evidence type="ECO:0000313" key="2">
    <source>
        <dbReference type="EMBL" id="GIJ29114.1"/>
    </source>
</evidence>
<reference evidence="2 3" key="1">
    <citation type="submission" date="2021-01" db="EMBL/GenBank/DDBJ databases">
        <title>Whole genome shotgun sequence of Verrucosispora qiuiae NBRC 106684.</title>
        <authorList>
            <person name="Komaki H."/>
            <person name="Tamura T."/>
        </authorList>
    </citation>
    <scope>NUCLEOTIDE SEQUENCE [LARGE SCALE GENOMIC DNA]</scope>
    <source>
        <strain evidence="2 3">NBRC 106684</strain>
    </source>
</reference>
<feature type="compositionally biased region" description="Basic and acidic residues" evidence="1">
    <location>
        <begin position="16"/>
        <end position="33"/>
    </location>
</feature>
<dbReference type="Proteomes" id="UP000653076">
    <property type="component" value="Unassembled WGS sequence"/>
</dbReference>
<comment type="caution">
    <text evidence="2">The sequence shown here is derived from an EMBL/GenBank/DDBJ whole genome shotgun (WGS) entry which is preliminary data.</text>
</comment>
<proteinExistence type="predicted"/>
<protein>
    <submittedName>
        <fullName evidence="2">Uncharacterized protein</fullName>
    </submittedName>
</protein>
<evidence type="ECO:0000256" key="1">
    <source>
        <dbReference type="SAM" id="MobiDB-lite"/>
    </source>
</evidence>
<name>A0ABQ4JI05_9ACTN</name>
<feature type="region of interest" description="Disordered" evidence="1">
    <location>
        <begin position="12"/>
        <end position="55"/>
    </location>
</feature>